<evidence type="ECO:0000256" key="1">
    <source>
        <dbReference type="ARBA" id="ARBA00022679"/>
    </source>
</evidence>
<comment type="catalytic activity">
    <reaction evidence="3">
        <text>glucuronate acceptor + UDP-alpha-D-glucuronate = acceptor beta-D-glucuronoside + UDP + H(+)</text>
        <dbReference type="Rhea" id="RHEA:21032"/>
        <dbReference type="ChEBI" id="CHEBI:15378"/>
        <dbReference type="ChEBI" id="CHEBI:58052"/>
        <dbReference type="ChEBI" id="CHEBI:58223"/>
        <dbReference type="ChEBI" id="CHEBI:132367"/>
        <dbReference type="ChEBI" id="CHEBI:132368"/>
        <dbReference type="EC" id="2.4.1.17"/>
    </reaction>
</comment>
<dbReference type="PANTHER" id="PTHR48049">
    <property type="entry name" value="GLYCOSYLTRANSFERASE"/>
    <property type="match status" value="1"/>
</dbReference>
<keyword evidence="2" id="KW-0328">Glycosyltransferase</keyword>
<dbReference type="InterPro" id="IPR035595">
    <property type="entry name" value="UDP_glycos_trans_CS"/>
</dbReference>
<evidence type="ECO:0000256" key="3">
    <source>
        <dbReference type="RuleBase" id="RU362059"/>
    </source>
</evidence>
<comment type="similarity">
    <text evidence="2">Belongs to the UDP-glycosyltransferase family.</text>
</comment>
<dbReference type="EC" id="2.4.1.17" evidence="3"/>
<dbReference type="OrthoDB" id="5835829at2759"/>
<comment type="caution">
    <text evidence="4">The sequence shown here is derived from an EMBL/GenBank/DDBJ whole genome shotgun (WGS) entry which is preliminary data.</text>
</comment>
<dbReference type="GO" id="GO:0016020">
    <property type="term" value="C:membrane"/>
    <property type="evidence" value="ECO:0007669"/>
    <property type="project" value="UniProtKB-SubCell"/>
</dbReference>
<dbReference type="Pfam" id="PF00201">
    <property type="entry name" value="UDPGT"/>
    <property type="match status" value="1"/>
</dbReference>
<keyword evidence="5" id="KW-1185">Reference proteome</keyword>
<dbReference type="Proteomes" id="UP000192578">
    <property type="component" value="Unassembled WGS sequence"/>
</dbReference>
<proteinExistence type="inferred from homology"/>
<dbReference type="CDD" id="cd03784">
    <property type="entry name" value="GT1_Gtf-like"/>
    <property type="match status" value="1"/>
</dbReference>
<dbReference type="AlphaFoldDB" id="A0A1W0WR99"/>
<dbReference type="InterPro" id="IPR002213">
    <property type="entry name" value="UDP_glucos_trans"/>
</dbReference>
<dbReference type="PROSITE" id="PS00375">
    <property type="entry name" value="UDPGT"/>
    <property type="match status" value="1"/>
</dbReference>
<organism evidence="4 5">
    <name type="scientific">Hypsibius exemplaris</name>
    <name type="common">Freshwater tardigrade</name>
    <dbReference type="NCBI Taxonomy" id="2072580"/>
    <lineage>
        <taxon>Eukaryota</taxon>
        <taxon>Metazoa</taxon>
        <taxon>Ecdysozoa</taxon>
        <taxon>Tardigrada</taxon>
        <taxon>Eutardigrada</taxon>
        <taxon>Parachela</taxon>
        <taxon>Hypsibioidea</taxon>
        <taxon>Hypsibiidae</taxon>
        <taxon>Hypsibius</taxon>
    </lineage>
</organism>
<dbReference type="InterPro" id="IPR050481">
    <property type="entry name" value="UDP-glycosyltransf_plant"/>
</dbReference>
<dbReference type="GO" id="GO:0015020">
    <property type="term" value="F:glucuronosyltransferase activity"/>
    <property type="evidence" value="ECO:0007669"/>
    <property type="project" value="UniProtKB-EC"/>
</dbReference>
<protein>
    <recommendedName>
        <fullName evidence="3">UDP-glucuronosyltransferase</fullName>
        <ecNumber evidence="3">2.4.1.17</ecNumber>
    </recommendedName>
</protein>
<dbReference type="EMBL" id="MTYJ01000057">
    <property type="protein sequence ID" value="OQV17724.1"/>
    <property type="molecule type" value="Genomic_DNA"/>
</dbReference>
<dbReference type="GO" id="GO:0035251">
    <property type="term" value="F:UDP-glucosyltransferase activity"/>
    <property type="evidence" value="ECO:0007669"/>
    <property type="project" value="InterPro"/>
</dbReference>
<evidence type="ECO:0000256" key="2">
    <source>
        <dbReference type="RuleBase" id="RU003718"/>
    </source>
</evidence>
<name>A0A1W0WR99_HYPEX</name>
<reference evidence="5" key="1">
    <citation type="submission" date="2017-01" db="EMBL/GenBank/DDBJ databases">
        <title>Comparative genomics of anhydrobiosis in the tardigrade Hypsibius dujardini.</title>
        <authorList>
            <person name="Yoshida Y."/>
            <person name="Koutsovoulos G."/>
            <person name="Laetsch D."/>
            <person name="Stevens L."/>
            <person name="Kumar S."/>
            <person name="Horikawa D."/>
            <person name="Ishino K."/>
            <person name="Komine S."/>
            <person name="Tomita M."/>
            <person name="Blaxter M."/>
            <person name="Arakawa K."/>
        </authorList>
    </citation>
    <scope>NUCLEOTIDE SEQUENCE [LARGE SCALE GENOMIC DNA]</scope>
    <source>
        <strain evidence="5">Z151</strain>
    </source>
</reference>
<evidence type="ECO:0000313" key="4">
    <source>
        <dbReference type="EMBL" id="OQV17724.1"/>
    </source>
</evidence>
<keyword evidence="1 2" id="KW-0808">Transferase</keyword>
<dbReference type="PANTHER" id="PTHR48049:SF132">
    <property type="entry name" value="GLYCOSYLTRANSFERASE"/>
    <property type="match status" value="1"/>
</dbReference>
<accession>A0A1W0WR99</accession>
<gene>
    <name evidence="4" type="ORF">BV898_08181</name>
</gene>
<dbReference type="Gene3D" id="3.40.50.2000">
    <property type="entry name" value="Glycogen Phosphorylase B"/>
    <property type="match status" value="2"/>
</dbReference>
<comment type="subcellular location">
    <subcellularLocation>
        <location evidence="3">Membrane</location>
        <topology evidence="3">Single-pass membrane protein</topology>
    </subcellularLocation>
</comment>
<dbReference type="FunFam" id="3.40.50.2000:FF:000060">
    <property type="entry name" value="Glycosyltransferase"/>
    <property type="match status" value="1"/>
</dbReference>
<sequence length="473" mass="51876">MHTNVHVLVVAIPAFGHIVPMLELAKKITRFHRVTFAVSASKVIQMKDRDMLNENDALAIHSIPDGLDSDLDSLMAEHDHAGVEAFFDIVFTSFVRLFNEMPISDNVDGVTGSLEGSDTISLHNGSVDVVIAVNFAGSQAAICHDRGVPFYLFNPENAVLLQNILSIRDDHPTVPAEEADPFWRLPEPDQPPRPISQMIKNMWLPLRKKLHLASGIIINSCRELEMDALKEVMKMPEMSEMSVFCVGPLFPEEVADVVVKKNATRAAVQTEVLKWLDEKANGTVIYVSFGSIAAPTPDQVKTIGLALSALNRPIIWSLRKNLAFLPAEITTDSNCKFFILPWAPQKLILSHASVGVFLSHCGWNSTLEGLASGKPIVAWPMFVDQLLNAQLILKLGVGVMISRTDVKPEKGVSVEEIKSAIQAVSGMGGEGLQKPDYAETARLWGGKVGTAWSQSRSSSGEFLQLVKFQPLKL</sequence>
<dbReference type="SUPFAM" id="SSF53756">
    <property type="entry name" value="UDP-Glycosyltransferase/glycogen phosphorylase"/>
    <property type="match status" value="1"/>
</dbReference>
<evidence type="ECO:0000313" key="5">
    <source>
        <dbReference type="Proteomes" id="UP000192578"/>
    </source>
</evidence>